<dbReference type="Gene3D" id="1.25.10.10">
    <property type="entry name" value="Leucine-rich Repeat Variant"/>
    <property type="match status" value="1"/>
</dbReference>
<evidence type="ECO:0000256" key="4">
    <source>
        <dbReference type="ARBA" id="ARBA00022490"/>
    </source>
</evidence>
<keyword evidence="8" id="KW-0539">Nucleus</keyword>
<keyword evidence="4" id="KW-0963">Cytoplasm</keyword>
<dbReference type="PANTHER" id="PTHR32170:SF3">
    <property type="entry name" value="PROTEASOME ACTIVATOR COMPLEX SUBUNIT 4"/>
    <property type="match status" value="1"/>
</dbReference>
<evidence type="ECO:0000256" key="2">
    <source>
        <dbReference type="ARBA" id="ARBA00004496"/>
    </source>
</evidence>
<feature type="domain" description="Proteasome activator complex subunit 4-like HEAT repeat-like" evidence="11">
    <location>
        <begin position="1381"/>
        <end position="1581"/>
    </location>
</feature>
<dbReference type="GeneID" id="64659592"/>
<dbReference type="Proteomes" id="UP001195769">
    <property type="component" value="Unassembled WGS sequence"/>
</dbReference>
<keyword evidence="6" id="KW-0227">DNA damage</keyword>
<dbReference type="PANTHER" id="PTHR32170">
    <property type="entry name" value="PROTEASOME ACTIVATOR COMPLEX SUBUNIT 4"/>
    <property type="match status" value="1"/>
</dbReference>
<keyword evidence="7" id="KW-0234">DNA repair</keyword>
<dbReference type="InterPro" id="IPR016024">
    <property type="entry name" value="ARM-type_fold"/>
</dbReference>
<dbReference type="InterPro" id="IPR032430">
    <property type="entry name" value="Blm10_mid"/>
</dbReference>
<keyword evidence="13" id="KW-1185">Reference proteome</keyword>
<dbReference type="InterPro" id="IPR055455">
    <property type="entry name" value="HEAT_PSME4"/>
</dbReference>
<dbReference type="GO" id="GO:0016607">
    <property type="term" value="C:nuclear speck"/>
    <property type="evidence" value="ECO:0007669"/>
    <property type="project" value="UniProtKB-SubCell"/>
</dbReference>
<evidence type="ECO:0000256" key="3">
    <source>
        <dbReference type="ARBA" id="ARBA00005739"/>
    </source>
</evidence>
<dbReference type="RefSeq" id="XP_041230403.1">
    <property type="nucleotide sequence ID" value="XM_041365294.1"/>
</dbReference>
<gene>
    <name evidence="12" type="ORF">F5891DRAFT_1162530</name>
</gene>
<name>A0AAD4HQ33_9AGAM</name>
<evidence type="ECO:0000313" key="13">
    <source>
        <dbReference type="Proteomes" id="UP001195769"/>
    </source>
</evidence>
<accession>A0AAD4HQ33</accession>
<dbReference type="Pfam" id="PF16507">
    <property type="entry name" value="HEAT_PSME4_mid"/>
    <property type="match status" value="1"/>
</dbReference>
<dbReference type="Pfam" id="PF11919">
    <property type="entry name" value="PSME4_C"/>
    <property type="match status" value="1"/>
</dbReference>
<dbReference type="GO" id="GO:0010499">
    <property type="term" value="P:proteasomal ubiquitin-independent protein catabolic process"/>
    <property type="evidence" value="ECO:0007669"/>
    <property type="project" value="TreeGrafter"/>
</dbReference>
<reference evidence="12" key="1">
    <citation type="journal article" date="2020" name="New Phytol.">
        <title>Comparative genomics reveals dynamic genome evolution in host specialist ectomycorrhizal fungi.</title>
        <authorList>
            <person name="Lofgren L.A."/>
            <person name="Nguyen N.H."/>
            <person name="Vilgalys R."/>
            <person name="Ruytinx J."/>
            <person name="Liao H.L."/>
            <person name="Branco S."/>
            <person name="Kuo A."/>
            <person name="LaButti K."/>
            <person name="Lipzen A."/>
            <person name="Andreopoulos W."/>
            <person name="Pangilinan J."/>
            <person name="Riley R."/>
            <person name="Hundley H."/>
            <person name="Na H."/>
            <person name="Barry K."/>
            <person name="Grigoriev I.V."/>
            <person name="Stajich J.E."/>
            <person name="Kennedy P.G."/>
        </authorList>
    </citation>
    <scope>NUCLEOTIDE SEQUENCE</scope>
    <source>
        <strain evidence="12">FC203</strain>
    </source>
</reference>
<dbReference type="InterPro" id="IPR011989">
    <property type="entry name" value="ARM-like"/>
</dbReference>
<comment type="similarity">
    <text evidence="3">Belongs to the BLM10 family.</text>
</comment>
<organism evidence="12 13">
    <name type="scientific">Suillus fuscotomentosus</name>
    <dbReference type="NCBI Taxonomy" id="1912939"/>
    <lineage>
        <taxon>Eukaryota</taxon>
        <taxon>Fungi</taxon>
        <taxon>Dikarya</taxon>
        <taxon>Basidiomycota</taxon>
        <taxon>Agaricomycotina</taxon>
        <taxon>Agaricomycetes</taxon>
        <taxon>Agaricomycetidae</taxon>
        <taxon>Boletales</taxon>
        <taxon>Suillineae</taxon>
        <taxon>Suillaceae</taxon>
        <taxon>Suillus</taxon>
    </lineage>
</organism>
<evidence type="ECO:0000313" key="12">
    <source>
        <dbReference type="EMBL" id="KAG1904828.1"/>
    </source>
</evidence>
<dbReference type="GO" id="GO:0070628">
    <property type="term" value="F:proteasome binding"/>
    <property type="evidence" value="ECO:0007669"/>
    <property type="project" value="InterPro"/>
</dbReference>
<evidence type="ECO:0000256" key="1">
    <source>
        <dbReference type="ARBA" id="ARBA00004324"/>
    </source>
</evidence>
<evidence type="ECO:0000259" key="9">
    <source>
        <dbReference type="Pfam" id="PF11919"/>
    </source>
</evidence>
<sequence length="1975" mass="222828">MSLDISDLIGEFAEELSSGGFSVYMDEEDSTSMDVLESPSDDIAAELVSDRSAYEKQKATLQTYIDSLPYECESVDVMQAKLEYIVGKLIVCAKSKNWLVLTTWDAILQCWLQMRYPMTTSTRAALVRFYYELCLLPGIEVRVIRSWADMLYRLLGSKTVKRKLEATDLQLPWKPLWDVLYKELFPKSRLAEFQGNRNLNNILLYVAESCKRYFPATDIPDMLETFLPILTPDTTLTMIPVLTSFLPPTHTHIYLPVIFRIWEAFNSHIMDDRFLEFAGILAEEHVAGKEGLAGEEGGAAWKDIGIWTQEEWLMLISKGIESLYVPVGNSSQNVAATAVQADATAARQGSKVKKTISRISFLAKLFVYSMALDGPIRGDSASTPGSPNSQPMGYLAGSKALDSLDKLITSTESFFHPSNSGHWTFTLTNLLQRLTVEFADRWLEEQQPSCKTPVAHRLTPSLRRAFVDVLRTPAFLAMFSKDSFSISMAQGALRTMALLEPTLIMPELLERAYGGLEVVNETHRTTAVLKMLSGISLPLVSEMIWRPGQKHLLPLLELCLPGIDLNDPNKTVCATLFIVSTMQHVKVGDLSMHHSGFALSGDAPGEELMEVDTEDTHIPDGVEMSPFVSLSKREERTLVRESTAGFADWVTSLFRRVLALYENLPEEGGKKKTTGGKSEETVLKSIKSMLDVVTLHLSDQLFDLVLNLVFDYAATNAKSNAIRAFGQLVACLARAQPQKTLDKFLPSCISRIQEELKYGASSIRTTSTHDLVPSDTTLHWNMSILRGCLAYGAHALLKHKEDIINLLSLLLNKTKNERGYTGTAAIVTRVMHALSGVYPSDNRFVNEDVWNQPEFNESHNTQWGRLYEAKDVKVEWHIPSTEEVQFILDILDRVAAPALDKIETLARSTQHWDEVVRNDFCRYLLFEGPKDVVHPCLDPEIELEELIVDHIDVKAGFILTDLNDPRYQQALQHRIRFGNVTHLAAVALRQIQGGEDHLDAVVAVVKAIDTYFLDYGMSRADFITLQKNFAQSREVNRVSARQKENSRIAWVKRAQVYHCGRLYIHALYRRRSSLDDTLLKEDLAELCLSPYTRVRRLAQNVLHSACGVSTNIFWFDCTVTSVQSYVRATRYILPSIFNALSKGNDPDRIKGALYVLGNKGTAALTMSEPPLRRQYLVALLECQHEEKPSIQKLVTTFSTECLIHLGEEVIRTSSYTAPTPGIESSIRTLEEEFSPAIIDSELTKVAVECAARRAKRCLEESDKTVRSILEIACRPTTHWRYVHMAMKFLMGFLRRDAVAPPELVRFFMEQTLSPQSGIRASAEQAIVKTAVLMKIRAYAKTDDELWLCKWQSPFAKTISINNPPAFLEQLHQPINEVDGFYVDLLDTGFLAWTKTIKCYPVNLTNSVSWDLASRQCLQAMRSCIGKGYFTQLATLWSQESSKASGSPHLHAENVIFMITLAKLFNGEHMHLILPIVEPLMIDADKFKQAAAAEILTGLLRGSKHWPKQTREELWSWLTPRFNVIFTQAKPDTVSYWTSFLEHTLLNLDPRRFQPLVDWILSLHLDFQGDSAFSMTKALNVIVVFIDSVGVRFNGVSEKYASIFFDNADSNYAEIRTSISNALCLIAKYQWRPAYPSVDALLAACAESPDPLRIRQGFFSYHVQSIIDNLPKWKDERFSPPRVSQSRYDKVGLTMLLWLWVSLHSPEACLVRPHAMALLPELLSMSELSDNPELQKYSSAVLRVFSSGHLPPSLTHIVLENLVSAIQSSESWRIRLHALPALVVFFYRNLLTISSNGVLKIMDVLLDCLSDENVEVREMSSKTLAGVVRCSQRQNIIPLKNRFISLARSVKLPSRTHHDYGESLRKLHSAILGLCALIESFPYSVEPWMPSLTEVLARHATDPPPISTTIRHCASEFKKTHQDTWHKDQLAFDEDQLQSLSTMLVGTSYYWNRSAPPSGLRHQQDVITSPYRLCIN</sequence>
<dbReference type="SUPFAM" id="SSF48371">
    <property type="entry name" value="ARM repeat"/>
    <property type="match status" value="2"/>
</dbReference>
<dbReference type="Pfam" id="PF23096">
    <property type="entry name" value="HEAT_PSME4"/>
    <property type="match status" value="1"/>
</dbReference>
<evidence type="ECO:0000256" key="6">
    <source>
        <dbReference type="ARBA" id="ARBA00022763"/>
    </source>
</evidence>
<dbReference type="GO" id="GO:0006281">
    <property type="term" value="P:DNA repair"/>
    <property type="evidence" value="ECO:0007669"/>
    <property type="project" value="UniProtKB-KW"/>
</dbReference>
<evidence type="ECO:0000259" key="11">
    <source>
        <dbReference type="Pfam" id="PF23096"/>
    </source>
</evidence>
<protein>
    <recommendedName>
        <fullName evidence="14">ARM repeat-containing protein</fullName>
    </recommendedName>
</protein>
<proteinExistence type="inferred from homology"/>
<dbReference type="GO" id="GO:0005829">
    <property type="term" value="C:cytosol"/>
    <property type="evidence" value="ECO:0007669"/>
    <property type="project" value="TreeGrafter"/>
</dbReference>
<evidence type="ECO:0000256" key="5">
    <source>
        <dbReference type="ARBA" id="ARBA00022737"/>
    </source>
</evidence>
<evidence type="ECO:0008006" key="14">
    <source>
        <dbReference type="Google" id="ProtNLM"/>
    </source>
</evidence>
<evidence type="ECO:0000256" key="8">
    <source>
        <dbReference type="ARBA" id="ARBA00023242"/>
    </source>
</evidence>
<feature type="domain" description="Proteasome activator Blm10 middle HEAT repeats region" evidence="10">
    <location>
        <begin position="404"/>
        <end position="925"/>
    </location>
</feature>
<evidence type="ECO:0000259" key="10">
    <source>
        <dbReference type="Pfam" id="PF16507"/>
    </source>
</evidence>
<dbReference type="InterPro" id="IPR021843">
    <property type="entry name" value="PSME4_C"/>
</dbReference>
<comment type="caution">
    <text evidence="12">The sequence shown here is derived from an EMBL/GenBank/DDBJ whole genome shotgun (WGS) entry which is preliminary data.</text>
</comment>
<feature type="domain" description="Proteasome activator complex subunit 4 C-terminal" evidence="9">
    <location>
        <begin position="1864"/>
        <end position="1949"/>
    </location>
</feature>
<comment type="subcellular location">
    <subcellularLocation>
        <location evidence="2">Cytoplasm</location>
    </subcellularLocation>
    <subcellularLocation>
        <location evidence="1">Nucleus speckle</location>
    </subcellularLocation>
</comment>
<evidence type="ECO:0000256" key="7">
    <source>
        <dbReference type="ARBA" id="ARBA00023204"/>
    </source>
</evidence>
<keyword evidence="5" id="KW-0677">Repeat</keyword>
<dbReference type="EMBL" id="JABBWK010000009">
    <property type="protein sequence ID" value="KAG1904828.1"/>
    <property type="molecule type" value="Genomic_DNA"/>
</dbReference>
<dbReference type="InterPro" id="IPR035309">
    <property type="entry name" value="PSME4"/>
</dbReference>
<dbReference type="GO" id="GO:0016504">
    <property type="term" value="F:peptidase activator activity"/>
    <property type="evidence" value="ECO:0007669"/>
    <property type="project" value="InterPro"/>
</dbReference>